<dbReference type="OrthoDB" id="107110at2759"/>
<name>A0A369J2S3_HYPMA</name>
<sequence length="769" mass="85843">MLMILNSVISVGQKYQKGSTRVVDTLVDPIEDEGLRNLLVKCYETKSYRDIRCLEIYHAPRISYDTVFDHEFDAQVQAIEQSWQTKFSGNSEEALWDHITGHFGRSDIYAHFAAIVQSSGMGKSRTVDELSKTHFTIAMNLRSNDNGFPPRDKELAEFLTEGSTNTSAYNRVCFLLEALFEQTSKVILAEFPDGQKLKAPNEFRVRFYHNVIKNAKEKMKFKNGTAIESKVPVRASPGHGNFGPAEACHTLIQVLPKTSHTPALLLAFDEAHALTMPVVSGDVMWSIFSELWYSLRALKPLSCFSVFLSTTGTISQFSSSSEAAFSDRLFHHQLSLIPPFTDIGFDSIAKKLSLDHTLNLEKVTDLAHITYLGRPLFGTLYDAGDPTFQMGIRDYAANKLIMADLFHLKDLSKDQQLACLAQRIPIEFNSTHYIPLTGEVKQVEGHLRVCLQIDPEFQSMFTVSASEPLLSEAAYSIMNPASLTAHQQPSFNVPQAMKAVLEGFSIHQGERGELLAMLLLTIARDNTVSASSSSILDLAPFLCRNLFSKDNAVLQDLAHDFPNAKVHFNHFVKAHEYGLIDANRLLLLATRGAALQCANNQLAIDCINIFLHKGTMLTKSNLGLILSQMKNDRNVSVKHKDTLFASMNPYITRILKSNDPPVPIIKIIFALAATPLLEVVRKAPSPEYNAVVYEIWCGGLSPACLPVIGSEEGTWKALLQASYHWQKLYSGWLLNAQLRRSMNPGAACDDGHWSRWIDEESLQYISSES</sequence>
<organism evidence="1 2">
    <name type="scientific">Hypsizygus marmoreus</name>
    <name type="common">White beech mushroom</name>
    <name type="synonym">Agaricus marmoreus</name>
    <dbReference type="NCBI Taxonomy" id="39966"/>
    <lineage>
        <taxon>Eukaryota</taxon>
        <taxon>Fungi</taxon>
        <taxon>Dikarya</taxon>
        <taxon>Basidiomycota</taxon>
        <taxon>Agaricomycotina</taxon>
        <taxon>Agaricomycetes</taxon>
        <taxon>Agaricomycetidae</taxon>
        <taxon>Agaricales</taxon>
        <taxon>Tricholomatineae</taxon>
        <taxon>Lyophyllaceae</taxon>
        <taxon>Hypsizygus</taxon>
    </lineage>
</organism>
<evidence type="ECO:0000313" key="1">
    <source>
        <dbReference type="EMBL" id="RDB15450.1"/>
    </source>
</evidence>
<dbReference type="Proteomes" id="UP000076154">
    <property type="component" value="Unassembled WGS sequence"/>
</dbReference>
<dbReference type="PANTHER" id="PTHR33266">
    <property type="entry name" value="CHROMOSOME 15, WHOLE GENOME SHOTGUN SEQUENCE"/>
    <property type="match status" value="1"/>
</dbReference>
<dbReference type="STRING" id="39966.A0A369J2S3"/>
<keyword evidence="2" id="KW-1185">Reference proteome</keyword>
<accession>A0A369J2S3</accession>
<dbReference type="AlphaFoldDB" id="A0A369J2S3"/>
<reference evidence="1" key="1">
    <citation type="submission" date="2018-04" db="EMBL/GenBank/DDBJ databases">
        <title>Whole genome sequencing of Hypsizygus marmoreus.</title>
        <authorList>
            <person name="Choi I.-G."/>
            <person name="Min B."/>
            <person name="Kim J.-G."/>
            <person name="Kim S."/>
            <person name="Oh Y.-L."/>
            <person name="Kong W.-S."/>
            <person name="Park H."/>
            <person name="Jeong J."/>
            <person name="Song E.-S."/>
        </authorList>
    </citation>
    <scope>NUCLEOTIDE SEQUENCE [LARGE SCALE GENOMIC DNA]</scope>
    <source>
        <strain evidence="1">51987-8</strain>
    </source>
</reference>
<protein>
    <submittedName>
        <fullName evidence="1">Uncharacterized protein</fullName>
    </submittedName>
</protein>
<evidence type="ECO:0000313" key="2">
    <source>
        <dbReference type="Proteomes" id="UP000076154"/>
    </source>
</evidence>
<dbReference type="PANTHER" id="PTHR33266:SF1">
    <property type="entry name" value="F-BOX DOMAIN-CONTAINING PROTEIN"/>
    <property type="match status" value="1"/>
</dbReference>
<dbReference type="InParanoid" id="A0A369J2S3"/>
<gene>
    <name evidence="1" type="ORF">Hypma_004153</name>
</gene>
<proteinExistence type="predicted"/>
<dbReference type="EMBL" id="LUEZ02000158">
    <property type="protein sequence ID" value="RDB15450.1"/>
    <property type="molecule type" value="Genomic_DNA"/>
</dbReference>
<comment type="caution">
    <text evidence="1">The sequence shown here is derived from an EMBL/GenBank/DDBJ whole genome shotgun (WGS) entry which is preliminary data.</text>
</comment>